<protein>
    <recommendedName>
        <fullName evidence="4">Serine/threonine protein kinase</fullName>
    </recommendedName>
</protein>
<comment type="caution">
    <text evidence="2">The sequence shown here is derived from an EMBL/GenBank/DDBJ whole genome shotgun (WGS) entry which is preliminary data.</text>
</comment>
<dbReference type="Proteomes" id="UP001596066">
    <property type="component" value="Unassembled WGS sequence"/>
</dbReference>
<organism evidence="2 3">
    <name type="scientific">Kitasatospora cinereorecta</name>
    <dbReference type="NCBI Taxonomy" id="285560"/>
    <lineage>
        <taxon>Bacteria</taxon>
        <taxon>Bacillati</taxon>
        <taxon>Actinomycetota</taxon>
        <taxon>Actinomycetes</taxon>
        <taxon>Kitasatosporales</taxon>
        <taxon>Streptomycetaceae</taxon>
        <taxon>Kitasatospora</taxon>
    </lineage>
</organism>
<name>A0ABW0VGY3_9ACTN</name>
<reference evidence="3" key="1">
    <citation type="journal article" date="2019" name="Int. J. Syst. Evol. Microbiol.">
        <title>The Global Catalogue of Microorganisms (GCM) 10K type strain sequencing project: providing services to taxonomists for standard genome sequencing and annotation.</title>
        <authorList>
            <consortium name="The Broad Institute Genomics Platform"/>
            <consortium name="The Broad Institute Genome Sequencing Center for Infectious Disease"/>
            <person name="Wu L."/>
            <person name="Ma J."/>
        </authorList>
    </citation>
    <scope>NUCLEOTIDE SEQUENCE [LARGE SCALE GENOMIC DNA]</scope>
    <source>
        <strain evidence="3">CGMCC 4.1622</strain>
    </source>
</reference>
<feature type="non-terminal residue" evidence="2">
    <location>
        <position position="1"/>
    </location>
</feature>
<feature type="region of interest" description="Disordered" evidence="1">
    <location>
        <begin position="1"/>
        <end position="57"/>
    </location>
</feature>
<feature type="compositionally biased region" description="Low complexity" evidence="1">
    <location>
        <begin position="1"/>
        <end position="27"/>
    </location>
</feature>
<dbReference type="EMBL" id="JBHSOC010000052">
    <property type="protein sequence ID" value="MFC5644678.1"/>
    <property type="molecule type" value="Genomic_DNA"/>
</dbReference>
<gene>
    <name evidence="2" type="ORF">ACFPZF_25380</name>
</gene>
<keyword evidence="3" id="KW-1185">Reference proteome</keyword>
<evidence type="ECO:0000256" key="1">
    <source>
        <dbReference type="SAM" id="MobiDB-lite"/>
    </source>
</evidence>
<proteinExistence type="predicted"/>
<evidence type="ECO:0008006" key="4">
    <source>
        <dbReference type="Google" id="ProtNLM"/>
    </source>
</evidence>
<evidence type="ECO:0000313" key="2">
    <source>
        <dbReference type="EMBL" id="MFC5644678.1"/>
    </source>
</evidence>
<accession>A0ABW0VGY3</accession>
<sequence length="129" mass="12618">PTASAGAAGTPAASAATSPGAGAGTSAKPRPAATPSQQPSTGQDTEHPTSCQGGPGAYTVKSTGGQVSVRYGANAVCLISALPAPGFTTQTAQSDPHTLVVTFTSADHRSQITSTVVPRAQSSVRETAL</sequence>
<feature type="compositionally biased region" description="Polar residues" evidence="1">
    <location>
        <begin position="34"/>
        <end position="52"/>
    </location>
</feature>
<dbReference type="RefSeq" id="WP_380231827.1">
    <property type="nucleotide sequence ID" value="NZ_JBHSOC010000052.1"/>
</dbReference>
<evidence type="ECO:0000313" key="3">
    <source>
        <dbReference type="Proteomes" id="UP001596066"/>
    </source>
</evidence>